<evidence type="ECO:0000313" key="2">
    <source>
        <dbReference type="Proteomes" id="UP000007434"/>
    </source>
</evidence>
<protein>
    <submittedName>
        <fullName evidence="1">Uncharacterized protein</fullName>
    </submittedName>
</protein>
<reference evidence="1 2" key="1">
    <citation type="submission" date="2010-11" db="EMBL/GenBank/DDBJ databases">
        <title>Complete sequence of Halanaerobium sp. sapolanicus.</title>
        <authorList>
            <consortium name="US DOE Joint Genome Institute"/>
            <person name="Lucas S."/>
            <person name="Copeland A."/>
            <person name="Lapidus A."/>
            <person name="Cheng J.-F."/>
            <person name="Bruce D."/>
            <person name="Goodwin L."/>
            <person name="Pitluck S."/>
            <person name="Davenport K."/>
            <person name="Detter J.C."/>
            <person name="Han C."/>
            <person name="Tapia R."/>
            <person name="Land M."/>
            <person name="Hauser L."/>
            <person name="Jeffries C."/>
            <person name="Kyrpides N."/>
            <person name="Ivanova N."/>
            <person name="Mikhailova N."/>
            <person name="Begemann M.B."/>
            <person name="Mormile M.R."/>
            <person name="Wall J.D."/>
            <person name="Elias D.A."/>
            <person name="Woyke T."/>
        </authorList>
    </citation>
    <scope>NUCLEOTIDE SEQUENCE [LARGE SCALE GENOMIC DNA]</scope>
    <source>
        <strain evidence="2">sapolanicus</strain>
    </source>
</reference>
<dbReference type="OrthoDB" id="1779278at2"/>
<dbReference type="HOGENOM" id="CLU_202414_0_0_9"/>
<gene>
    <name evidence="1" type="ordered locus">Halsa_0269</name>
</gene>
<proteinExistence type="predicted"/>
<reference evidence="1 2" key="2">
    <citation type="journal article" date="2011" name="J. Bacteriol.">
        <title>Complete Genome Sequence of the Haloalkaliphilic, Hydrogen Producing Halanaerobium hydrogenoformans.</title>
        <authorList>
            <person name="Brown S.D."/>
            <person name="Begemann M.B."/>
            <person name="Mormile M.R."/>
            <person name="Wall J.D."/>
            <person name="Han C.S."/>
            <person name="Goodwin L.A."/>
            <person name="Pitluck S."/>
            <person name="Land M.L."/>
            <person name="Hauser L.J."/>
            <person name="Elias D.A."/>
        </authorList>
    </citation>
    <scope>NUCLEOTIDE SEQUENCE [LARGE SCALE GENOMIC DNA]</scope>
    <source>
        <strain evidence="2">sapolanicus</strain>
    </source>
</reference>
<dbReference type="KEGG" id="has:Halsa_0269"/>
<evidence type="ECO:0000313" key="1">
    <source>
        <dbReference type="EMBL" id="ADQ13748.1"/>
    </source>
</evidence>
<organism evidence="1 2">
    <name type="scientific">Halanaerobium hydrogeniformans</name>
    <name type="common">Halanaerobium sp. (strain sapolanicus)</name>
    <dbReference type="NCBI Taxonomy" id="656519"/>
    <lineage>
        <taxon>Bacteria</taxon>
        <taxon>Bacillati</taxon>
        <taxon>Bacillota</taxon>
        <taxon>Clostridia</taxon>
        <taxon>Halanaerobiales</taxon>
        <taxon>Halanaerobiaceae</taxon>
        <taxon>Halanaerobium</taxon>
    </lineage>
</organism>
<dbReference type="AlphaFoldDB" id="E4RNS0"/>
<dbReference type="RefSeq" id="WP_013404854.1">
    <property type="nucleotide sequence ID" value="NC_014654.1"/>
</dbReference>
<name>E4RNS0_HALHG</name>
<sequence>MQLYALKSEQGYLKADKKDGYQLVNLNKASVFSSQHSKKLIELQEKAKHDKLANLRLVELEIREKEL</sequence>
<dbReference type="Proteomes" id="UP000007434">
    <property type="component" value="Chromosome"/>
</dbReference>
<accession>E4RNS0</accession>
<keyword evidence="2" id="KW-1185">Reference proteome</keyword>
<dbReference type="STRING" id="656519.Halsa_0269"/>
<dbReference type="EMBL" id="CP002304">
    <property type="protein sequence ID" value="ADQ13748.1"/>
    <property type="molecule type" value="Genomic_DNA"/>
</dbReference>